<sequence length="157" mass="18429">MQEKKKMQEKFDEFIFYIDDLVDEIKTAANVQGFNLDLSLQSLSDLAYYIRKNNIVNDQEHIAEFLNCWVYLGEVFRLHANGAEWTVGVNEPKNINYGLYYLTGYNEIDSEFIPILYVNNFAQSKDRLDNDFFYKLVQSSINPEPPVNLDYLPTEED</sequence>
<proteinExistence type="predicted"/>
<reference evidence="1 2" key="1">
    <citation type="submission" date="2016-01" db="EMBL/GenBank/DDBJ databases">
        <title>Highly variable Streptococcus oralis are common among viridans streptococci isolated from primates.</title>
        <authorList>
            <person name="Denapaite D."/>
            <person name="Rieger M."/>
            <person name="Koendgen S."/>
            <person name="Brueckner R."/>
            <person name="Ochigava I."/>
            <person name="Kappeler P."/>
            <person name="Maetz-Rensing K."/>
            <person name="Leendertz F."/>
            <person name="Hakenbeck R."/>
        </authorList>
    </citation>
    <scope>NUCLEOTIDE SEQUENCE [LARGE SCALE GENOMIC DNA]</scope>
    <source>
        <strain evidence="1 2">DD08</strain>
    </source>
</reference>
<dbReference type="AlphaFoldDB" id="A0A139N5A0"/>
<evidence type="ECO:0000313" key="2">
    <source>
        <dbReference type="Proteomes" id="UP000070377"/>
    </source>
</evidence>
<evidence type="ECO:0008006" key="3">
    <source>
        <dbReference type="Google" id="ProtNLM"/>
    </source>
</evidence>
<dbReference type="RefSeq" id="WP_061421991.1">
    <property type="nucleotide sequence ID" value="NZ_KQ969062.1"/>
</dbReference>
<gene>
    <name evidence="1" type="ORF">SCRDD08_00133</name>
</gene>
<comment type="caution">
    <text evidence="1">The sequence shown here is derived from an EMBL/GenBank/DDBJ whole genome shotgun (WGS) entry which is preliminary data.</text>
</comment>
<dbReference type="STRING" id="45634.SCRDD08_00133"/>
<protein>
    <recommendedName>
        <fullName evidence="3">DUF3806 domain-containing protein</fullName>
    </recommendedName>
</protein>
<organism evidence="1 2">
    <name type="scientific">Streptococcus cristatus</name>
    <dbReference type="NCBI Taxonomy" id="45634"/>
    <lineage>
        <taxon>Bacteria</taxon>
        <taxon>Bacillati</taxon>
        <taxon>Bacillota</taxon>
        <taxon>Bacilli</taxon>
        <taxon>Lactobacillales</taxon>
        <taxon>Streptococcaceae</taxon>
        <taxon>Streptococcus</taxon>
    </lineage>
</organism>
<accession>A0A139N5A0</accession>
<evidence type="ECO:0000313" key="1">
    <source>
        <dbReference type="EMBL" id="KXT71208.1"/>
    </source>
</evidence>
<dbReference type="EMBL" id="LQRD01000007">
    <property type="protein sequence ID" value="KXT71208.1"/>
    <property type="molecule type" value="Genomic_DNA"/>
</dbReference>
<name>A0A139N5A0_STRCR</name>
<dbReference type="PATRIC" id="fig|45634.12.peg.140"/>
<dbReference type="Proteomes" id="UP000070377">
    <property type="component" value="Unassembled WGS sequence"/>
</dbReference>